<evidence type="ECO:0000256" key="1">
    <source>
        <dbReference type="ARBA" id="ARBA00004413"/>
    </source>
</evidence>
<dbReference type="Gene3D" id="1.25.40.20">
    <property type="entry name" value="Ankyrin repeat-containing domain"/>
    <property type="match status" value="1"/>
</dbReference>
<dbReference type="GO" id="GO:0005886">
    <property type="term" value="C:plasma membrane"/>
    <property type="evidence" value="ECO:0007669"/>
    <property type="project" value="UniProtKB-SubCell"/>
</dbReference>
<dbReference type="Pfam" id="PF13637">
    <property type="entry name" value="Ank_4"/>
    <property type="match status" value="1"/>
</dbReference>
<reference evidence="5 6" key="1">
    <citation type="journal article" date="2018" name="Front. Plant Sci.">
        <title>Red Clover (Trifolium pratense) and Zigzag Clover (T. medium) - A Picture of Genomic Similarities and Differences.</title>
        <authorList>
            <person name="Dluhosova J."/>
            <person name="Istvanek J."/>
            <person name="Nedelnik J."/>
            <person name="Repkova J."/>
        </authorList>
    </citation>
    <scope>NUCLEOTIDE SEQUENCE [LARGE SCALE GENOMIC DNA]</scope>
    <source>
        <strain evidence="6">cv. 10/8</strain>
        <tissue evidence="5">Leaf</tissue>
    </source>
</reference>
<accession>A0A392VZ69</accession>
<dbReference type="GO" id="GO:0032259">
    <property type="term" value="P:methylation"/>
    <property type="evidence" value="ECO:0007669"/>
    <property type="project" value="UniProtKB-KW"/>
</dbReference>
<keyword evidence="5" id="KW-0808">Transferase</keyword>
<feature type="non-terminal residue" evidence="5">
    <location>
        <position position="66"/>
    </location>
</feature>
<feature type="repeat" description="ANK" evidence="4">
    <location>
        <begin position="34"/>
        <end position="66"/>
    </location>
</feature>
<evidence type="ECO:0000256" key="3">
    <source>
        <dbReference type="ARBA" id="ARBA00023043"/>
    </source>
</evidence>
<evidence type="ECO:0000256" key="4">
    <source>
        <dbReference type="PROSITE-ProRule" id="PRU00023"/>
    </source>
</evidence>
<dbReference type="SUPFAM" id="SSF48403">
    <property type="entry name" value="Ankyrin repeat"/>
    <property type="match status" value="1"/>
</dbReference>
<protein>
    <submittedName>
        <fullName evidence="5">Arginine N-methyltransferase 2-like</fullName>
    </submittedName>
</protein>
<name>A0A392VZ69_9FABA</name>
<dbReference type="EMBL" id="LXQA011336202">
    <property type="protein sequence ID" value="MCI93694.1"/>
    <property type="molecule type" value="Genomic_DNA"/>
</dbReference>
<sequence>MKEEELCEAAIKGDTEKVTALIDSGADVTHFDADGLTPLMHAAKHGHAPILDILLTAGAPWNALSP</sequence>
<dbReference type="SMART" id="SM00248">
    <property type="entry name" value="ANK"/>
    <property type="match status" value="2"/>
</dbReference>
<evidence type="ECO:0000313" key="6">
    <source>
        <dbReference type="Proteomes" id="UP000265520"/>
    </source>
</evidence>
<dbReference type="GO" id="GO:0008168">
    <property type="term" value="F:methyltransferase activity"/>
    <property type="evidence" value="ECO:0007669"/>
    <property type="project" value="UniProtKB-KW"/>
</dbReference>
<keyword evidence="3 4" id="KW-0040">ANK repeat</keyword>
<organism evidence="5 6">
    <name type="scientific">Trifolium medium</name>
    <dbReference type="NCBI Taxonomy" id="97028"/>
    <lineage>
        <taxon>Eukaryota</taxon>
        <taxon>Viridiplantae</taxon>
        <taxon>Streptophyta</taxon>
        <taxon>Embryophyta</taxon>
        <taxon>Tracheophyta</taxon>
        <taxon>Spermatophyta</taxon>
        <taxon>Magnoliopsida</taxon>
        <taxon>eudicotyledons</taxon>
        <taxon>Gunneridae</taxon>
        <taxon>Pentapetalae</taxon>
        <taxon>rosids</taxon>
        <taxon>fabids</taxon>
        <taxon>Fabales</taxon>
        <taxon>Fabaceae</taxon>
        <taxon>Papilionoideae</taxon>
        <taxon>50 kb inversion clade</taxon>
        <taxon>NPAAA clade</taxon>
        <taxon>Hologalegina</taxon>
        <taxon>IRL clade</taxon>
        <taxon>Trifolieae</taxon>
        <taxon>Trifolium</taxon>
    </lineage>
</organism>
<proteinExistence type="predicted"/>
<dbReference type="Proteomes" id="UP000265520">
    <property type="component" value="Unassembled WGS sequence"/>
</dbReference>
<dbReference type="PANTHER" id="PTHR24171">
    <property type="entry name" value="ANKYRIN REPEAT DOMAIN-CONTAINING PROTEIN 39-RELATED"/>
    <property type="match status" value="1"/>
</dbReference>
<dbReference type="InterPro" id="IPR036770">
    <property type="entry name" value="Ankyrin_rpt-contain_sf"/>
</dbReference>
<keyword evidence="2" id="KW-0677">Repeat</keyword>
<keyword evidence="5" id="KW-0489">Methyltransferase</keyword>
<dbReference type="PROSITE" id="PS50297">
    <property type="entry name" value="ANK_REP_REGION"/>
    <property type="match status" value="1"/>
</dbReference>
<dbReference type="AlphaFoldDB" id="A0A392VZ69"/>
<comment type="subcellular location">
    <subcellularLocation>
        <location evidence="1">Cell membrane</location>
        <topology evidence="1">Peripheral membrane protein</topology>
        <orientation evidence="1">Cytoplasmic side</orientation>
    </subcellularLocation>
</comment>
<keyword evidence="6" id="KW-1185">Reference proteome</keyword>
<evidence type="ECO:0000256" key="2">
    <source>
        <dbReference type="ARBA" id="ARBA00022737"/>
    </source>
</evidence>
<comment type="caution">
    <text evidence="5">The sequence shown here is derived from an EMBL/GenBank/DDBJ whole genome shotgun (WGS) entry which is preliminary data.</text>
</comment>
<dbReference type="InterPro" id="IPR002110">
    <property type="entry name" value="Ankyrin_rpt"/>
</dbReference>
<evidence type="ECO:0000313" key="5">
    <source>
        <dbReference type="EMBL" id="MCI93694.1"/>
    </source>
</evidence>
<dbReference type="PROSITE" id="PS50088">
    <property type="entry name" value="ANK_REPEAT"/>
    <property type="match status" value="1"/>
</dbReference>